<sequence length="118" mass="13503">MAGPTWPPGSRRMLRDAAPVHSDISTIRLRAARHGTHLSTVTNTAIDTTAAVIRRHRRCPARVQQRRRGWAEQRDVGPMFPAPRERQQCRVTDDRRSTQITSTRVPHHRRYEIPGVAL</sequence>
<dbReference type="Proteomes" id="UP000837857">
    <property type="component" value="Chromosome 8"/>
</dbReference>
<name>A0ABN8J3F1_9NEOP</name>
<feature type="non-terminal residue" evidence="2">
    <location>
        <position position="118"/>
    </location>
</feature>
<feature type="compositionally biased region" description="Basic residues" evidence="1">
    <location>
        <begin position="57"/>
        <end position="68"/>
    </location>
</feature>
<dbReference type="EMBL" id="OW152820">
    <property type="protein sequence ID" value="CAH2075211.1"/>
    <property type="molecule type" value="Genomic_DNA"/>
</dbReference>
<keyword evidence="3" id="KW-1185">Reference proteome</keyword>
<reference evidence="2" key="1">
    <citation type="submission" date="2022-03" db="EMBL/GenBank/DDBJ databases">
        <authorList>
            <person name="Martin H S."/>
        </authorList>
    </citation>
    <scope>NUCLEOTIDE SEQUENCE</scope>
</reference>
<proteinExistence type="predicted"/>
<evidence type="ECO:0000256" key="1">
    <source>
        <dbReference type="SAM" id="MobiDB-lite"/>
    </source>
</evidence>
<gene>
    <name evidence="2" type="ORF">IPOD504_LOCUS16592</name>
</gene>
<organism evidence="2 3">
    <name type="scientific">Iphiclides podalirius</name>
    <name type="common">scarce swallowtail</name>
    <dbReference type="NCBI Taxonomy" id="110791"/>
    <lineage>
        <taxon>Eukaryota</taxon>
        <taxon>Metazoa</taxon>
        <taxon>Ecdysozoa</taxon>
        <taxon>Arthropoda</taxon>
        <taxon>Hexapoda</taxon>
        <taxon>Insecta</taxon>
        <taxon>Pterygota</taxon>
        <taxon>Neoptera</taxon>
        <taxon>Endopterygota</taxon>
        <taxon>Lepidoptera</taxon>
        <taxon>Glossata</taxon>
        <taxon>Ditrysia</taxon>
        <taxon>Papilionoidea</taxon>
        <taxon>Papilionidae</taxon>
        <taxon>Papilioninae</taxon>
        <taxon>Iphiclides</taxon>
    </lineage>
</organism>
<evidence type="ECO:0000313" key="2">
    <source>
        <dbReference type="EMBL" id="CAH2075211.1"/>
    </source>
</evidence>
<protein>
    <submittedName>
        <fullName evidence="2">Uncharacterized protein</fullName>
    </submittedName>
</protein>
<feature type="region of interest" description="Disordered" evidence="1">
    <location>
        <begin position="57"/>
        <end position="106"/>
    </location>
</feature>
<feature type="compositionally biased region" description="Basic and acidic residues" evidence="1">
    <location>
        <begin position="83"/>
        <end position="97"/>
    </location>
</feature>
<accession>A0ABN8J3F1</accession>
<evidence type="ECO:0000313" key="3">
    <source>
        <dbReference type="Proteomes" id="UP000837857"/>
    </source>
</evidence>